<evidence type="ECO:0000313" key="4">
    <source>
        <dbReference type="Proteomes" id="UP000199659"/>
    </source>
</evidence>
<dbReference type="PROSITE" id="PS51910">
    <property type="entry name" value="GH18_2"/>
    <property type="match status" value="1"/>
</dbReference>
<dbReference type="InterPro" id="IPR036779">
    <property type="entry name" value="LysM_dom_sf"/>
</dbReference>
<dbReference type="InterPro" id="IPR001223">
    <property type="entry name" value="Glyco_hydro18_cat"/>
</dbReference>
<keyword evidence="3" id="KW-0378">Hydrolase</keyword>
<dbReference type="GO" id="GO:0012505">
    <property type="term" value="C:endomembrane system"/>
    <property type="evidence" value="ECO:0007669"/>
    <property type="project" value="TreeGrafter"/>
</dbReference>
<dbReference type="InterPro" id="IPR018392">
    <property type="entry name" value="LysM"/>
</dbReference>
<gene>
    <name evidence="3" type="ORF">SAMN05661086_02515</name>
</gene>
<protein>
    <submittedName>
        <fullName evidence="3">Glycosyl hydrolases family 18</fullName>
    </submittedName>
</protein>
<dbReference type="PROSITE" id="PS51782">
    <property type="entry name" value="LYSM"/>
    <property type="match status" value="1"/>
</dbReference>
<dbReference type="PANTHER" id="PTHR46066:SF2">
    <property type="entry name" value="CHITINASE DOMAIN-CONTAINING PROTEIN 1"/>
    <property type="match status" value="1"/>
</dbReference>
<accession>A0A1I6KLF8</accession>
<dbReference type="Pfam" id="PF01476">
    <property type="entry name" value="LysM"/>
    <property type="match status" value="1"/>
</dbReference>
<sequence length="240" mass="26660">MVIYVVKPGDTITSIAQAYNVTAEQLITDNELTDPTNLVVGQTIVILNTAEGIPADSFGEMSINGYAYPFIDREVLTKTLPYLTYLTLFTYGFTEQGELIPIEDQEIINLARQNGVAPIMLISTLTEEGIFNNQLANTLLNNEQIQDTLINNILANMKAKNYYGLDIDFEYILPGDREAFAAFVTKVRERLNAEGYIVITALAPKTSGAQPGLLYESHDYPAIGEATNYALLMTYEWGYT</sequence>
<dbReference type="SUPFAM" id="SSF51445">
    <property type="entry name" value="(Trans)glycosidases"/>
    <property type="match status" value="1"/>
</dbReference>
<dbReference type="EMBL" id="FOYZ01000009">
    <property type="protein sequence ID" value="SFR92083.1"/>
    <property type="molecule type" value="Genomic_DNA"/>
</dbReference>
<evidence type="ECO:0000259" key="2">
    <source>
        <dbReference type="PROSITE" id="PS51910"/>
    </source>
</evidence>
<dbReference type="OrthoDB" id="9769314at2"/>
<feature type="domain" description="GH18" evidence="2">
    <location>
        <begin position="62"/>
        <end position="240"/>
    </location>
</feature>
<dbReference type="SMART" id="SM00257">
    <property type="entry name" value="LysM"/>
    <property type="match status" value="1"/>
</dbReference>
<dbReference type="CDD" id="cd00118">
    <property type="entry name" value="LysM"/>
    <property type="match status" value="1"/>
</dbReference>
<dbReference type="GO" id="GO:0016787">
    <property type="term" value="F:hydrolase activity"/>
    <property type="evidence" value="ECO:0007669"/>
    <property type="project" value="UniProtKB-KW"/>
</dbReference>
<dbReference type="GO" id="GO:0070492">
    <property type="term" value="F:oligosaccharide binding"/>
    <property type="evidence" value="ECO:0007669"/>
    <property type="project" value="TreeGrafter"/>
</dbReference>
<dbReference type="AlphaFoldDB" id="A0A1I6KLF8"/>
<dbReference type="SUPFAM" id="SSF54106">
    <property type="entry name" value="LysM domain"/>
    <property type="match status" value="1"/>
</dbReference>
<name>A0A1I6KLF8_9FIRM</name>
<reference evidence="3 4" key="1">
    <citation type="submission" date="2016-10" db="EMBL/GenBank/DDBJ databases">
        <authorList>
            <person name="de Groot N.N."/>
        </authorList>
    </citation>
    <scope>NUCLEOTIDE SEQUENCE [LARGE SCALE GENOMIC DNA]</scope>
    <source>
        <strain evidence="3 4">743A</strain>
    </source>
</reference>
<dbReference type="InterPro" id="IPR017853">
    <property type="entry name" value="GH"/>
</dbReference>
<evidence type="ECO:0000259" key="1">
    <source>
        <dbReference type="PROSITE" id="PS51782"/>
    </source>
</evidence>
<dbReference type="GO" id="GO:0005975">
    <property type="term" value="P:carbohydrate metabolic process"/>
    <property type="evidence" value="ECO:0007669"/>
    <property type="project" value="InterPro"/>
</dbReference>
<dbReference type="PANTHER" id="PTHR46066">
    <property type="entry name" value="CHITINASE DOMAIN-CONTAINING PROTEIN 1 FAMILY MEMBER"/>
    <property type="match status" value="1"/>
</dbReference>
<dbReference type="Gene3D" id="3.20.20.80">
    <property type="entry name" value="Glycosidases"/>
    <property type="match status" value="1"/>
</dbReference>
<dbReference type="RefSeq" id="WP_092561298.1">
    <property type="nucleotide sequence ID" value="NZ_FOYZ01000009.1"/>
</dbReference>
<dbReference type="Gene3D" id="3.10.350.10">
    <property type="entry name" value="LysM domain"/>
    <property type="match status" value="1"/>
</dbReference>
<keyword evidence="4" id="KW-1185">Reference proteome</keyword>
<proteinExistence type="predicted"/>
<dbReference type="STRING" id="37658.SAMN05661086_02515"/>
<dbReference type="Pfam" id="PF00704">
    <property type="entry name" value="Glyco_hydro_18"/>
    <property type="match status" value="1"/>
</dbReference>
<organism evidence="3 4">
    <name type="scientific">Anaeromicropila populeti</name>
    <dbReference type="NCBI Taxonomy" id="37658"/>
    <lineage>
        <taxon>Bacteria</taxon>
        <taxon>Bacillati</taxon>
        <taxon>Bacillota</taxon>
        <taxon>Clostridia</taxon>
        <taxon>Lachnospirales</taxon>
        <taxon>Lachnospiraceae</taxon>
        <taxon>Anaeromicropila</taxon>
    </lineage>
</organism>
<feature type="domain" description="LysM" evidence="1">
    <location>
        <begin position="2"/>
        <end position="46"/>
    </location>
</feature>
<dbReference type="Proteomes" id="UP000199659">
    <property type="component" value="Unassembled WGS sequence"/>
</dbReference>
<evidence type="ECO:0000313" key="3">
    <source>
        <dbReference type="EMBL" id="SFR92083.1"/>
    </source>
</evidence>